<protein>
    <submittedName>
        <fullName evidence="1">Uncharacterized protein</fullName>
    </submittedName>
</protein>
<evidence type="ECO:0000313" key="2">
    <source>
        <dbReference type="Proteomes" id="UP001177670"/>
    </source>
</evidence>
<dbReference type="EMBL" id="JAHYIQ010000011">
    <property type="protein sequence ID" value="KAK1127800.1"/>
    <property type="molecule type" value="Genomic_DNA"/>
</dbReference>
<accession>A0AA40FZ88</accession>
<dbReference type="AlphaFoldDB" id="A0AA40FZ88"/>
<dbReference type="Proteomes" id="UP001177670">
    <property type="component" value="Unassembled WGS sequence"/>
</dbReference>
<evidence type="ECO:0000313" key="1">
    <source>
        <dbReference type="EMBL" id="KAK1127800.1"/>
    </source>
</evidence>
<reference evidence="1" key="1">
    <citation type="submission" date="2021-10" db="EMBL/GenBank/DDBJ databases">
        <title>Melipona bicolor Genome sequencing and assembly.</title>
        <authorList>
            <person name="Araujo N.S."/>
            <person name="Arias M.C."/>
        </authorList>
    </citation>
    <scope>NUCLEOTIDE SEQUENCE</scope>
    <source>
        <strain evidence="1">USP_2M_L1-L4_2017</strain>
        <tissue evidence="1">Whole body</tissue>
    </source>
</reference>
<keyword evidence="2" id="KW-1185">Reference proteome</keyword>
<sequence length="84" mass="9808">MPTTKTQKFYLKQGIRGREIGKSLQQNIRTFEKNVNLQNCSKRITNWPLWPFPGGGSGVRKKYNSRALTRWKMVNRLAQLEKAN</sequence>
<comment type="caution">
    <text evidence="1">The sequence shown here is derived from an EMBL/GenBank/DDBJ whole genome shotgun (WGS) entry which is preliminary data.</text>
</comment>
<name>A0AA40FZ88_9HYME</name>
<proteinExistence type="predicted"/>
<gene>
    <name evidence="1" type="ORF">K0M31_003286</name>
</gene>
<organism evidence="1 2">
    <name type="scientific">Melipona bicolor</name>
    <dbReference type="NCBI Taxonomy" id="60889"/>
    <lineage>
        <taxon>Eukaryota</taxon>
        <taxon>Metazoa</taxon>
        <taxon>Ecdysozoa</taxon>
        <taxon>Arthropoda</taxon>
        <taxon>Hexapoda</taxon>
        <taxon>Insecta</taxon>
        <taxon>Pterygota</taxon>
        <taxon>Neoptera</taxon>
        <taxon>Endopterygota</taxon>
        <taxon>Hymenoptera</taxon>
        <taxon>Apocrita</taxon>
        <taxon>Aculeata</taxon>
        <taxon>Apoidea</taxon>
        <taxon>Anthophila</taxon>
        <taxon>Apidae</taxon>
        <taxon>Melipona</taxon>
    </lineage>
</organism>